<name>B3S847_TRIAD</name>
<dbReference type="Pfam" id="PF00443">
    <property type="entry name" value="UCH"/>
    <property type="match status" value="1"/>
</dbReference>
<dbReference type="HOGENOM" id="CLU_447150_0_0_1"/>
<keyword evidence="4" id="KW-1185">Reference proteome</keyword>
<reference evidence="3 4" key="1">
    <citation type="journal article" date="2008" name="Nature">
        <title>The Trichoplax genome and the nature of placozoans.</title>
        <authorList>
            <person name="Srivastava M."/>
            <person name="Begovic E."/>
            <person name="Chapman J."/>
            <person name="Putnam N.H."/>
            <person name="Hellsten U."/>
            <person name="Kawashima T."/>
            <person name="Kuo A."/>
            <person name="Mitros T."/>
            <person name="Salamov A."/>
            <person name="Carpenter M.L."/>
            <person name="Signorovitch A.Y."/>
            <person name="Moreno M.A."/>
            <person name="Kamm K."/>
            <person name="Grimwood J."/>
            <person name="Schmutz J."/>
            <person name="Shapiro H."/>
            <person name="Grigoriev I.V."/>
            <person name="Buss L.W."/>
            <person name="Schierwater B."/>
            <person name="Dellaporta S.L."/>
            <person name="Rokhsar D.S."/>
        </authorList>
    </citation>
    <scope>NUCLEOTIDE SEQUENCE [LARGE SCALE GENOMIC DNA]</scope>
    <source>
        <strain evidence="3 4">Grell-BS-1999</strain>
    </source>
</reference>
<sequence length="611" mass="68590">MNNVIVEANVNAKWSGFKELGSAWKNYHLQIIKLAGKLCCQLKAIHDVEKKFVLSGNIKSVTHSASGCIISLQDQNQIVLRCHSKSGHNELDKIVHTLRDIQEGKLKACGLMSARERSNCSDLMNVANSPKMHNKALESFNDQSLITTTVSKRNWDRSDSSKINHARHYLVSSAAASDRSSVNAVPAQEKNGATPPSLKLKTKTNRKALHSIDQNIRRNVSPLASQVGLRHSNQGSLSTGCLNKFLTSKRKILSDARNQTESSTPKKFCNYQTSSYSDSKIVRKNLNMVWDNSDADNKKLKEIKGFANVGRTCYMNAVLQALLALHPFLCDLENKFLQDGATDDFVIRILNTLASDRKASKYVDQSTTLTQLKETIGNFNQYLKEYVQQDAHEFLSTCLDKIKEETKEVALLSVKADQADNVSELCPVTLNFESLFIRRTTCNLCQGGSKYNEPHLIINLQLPVLDSLTSTTPNEISLQDLVKSAFETCTFQVIFINFTPTEPFCDENPNIFTVQKASSELAVMRKSMVAMDNQPSVRRQLNLENELPPDTTATLNDYGLGHYICDVFDHYNSKWISCDDSIQDETTESAVINERRRIGCIFFYTAWLDDL</sequence>
<dbReference type="STRING" id="10228.B3S847"/>
<dbReference type="EMBL" id="DS985255">
    <property type="protein sequence ID" value="EDV21039.1"/>
    <property type="molecule type" value="Genomic_DNA"/>
</dbReference>
<evidence type="ECO:0000313" key="4">
    <source>
        <dbReference type="Proteomes" id="UP000009022"/>
    </source>
</evidence>
<organism evidence="3 4">
    <name type="scientific">Trichoplax adhaerens</name>
    <name type="common">Trichoplax reptans</name>
    <dbReference type="NCBI Taxonomy" id="10228"/>
    <lineage>
        <taxon>Eukaryota</taxon>
        <taxon>Metazoa</taxon>
        <taxon>Placozoa</taxon>
        <taxon>Uniplacotomia</taxon>
        <taxon>Trichoplacea</taxon>
        <taxon>Trichoplacidae</taxon>
        <taxon>Trichoplax</taxon>
    </lineage>
</organism>
<dbReference type="AlphaFoldDB" id="B3S847"/>
<dbReference type="Proteomes" id="UP000009022">
    <property type="component" value="Unassembled WGS sequence"/>
</dbReference>
<dbReference type="InParanoid" id="B3S847"/>
<dbReference type="OrthoDB" id="289038at2759"/>
<dbReference type="GO" id="GO:0016579">
    <property type="term" value="P:protein deubiquitination"/>
    <property type="evidence" value="ECO:0007669"/>
    <property type="project" value="InterPro"/>
</dbReference>
<dbReference type="eggNOG" id="KOG1868">
    <property type="taxonomic scope" value="Eukaryota"/>
</dbReference>
<evidence type="ECO:0000256" key="1">
    <source>
        <dbReference type="SAM" id="MobiDB-lite"/>
    </source>
</evidence>
<dbReference type="Gene3D" id="3.90.70.10">
    <property type="entry name" value="Cysteine proteinases"/>
    <property type="match status" value="1"/>
</dbReference>
<feature type="domain" description="USP" evidence="2">
    <location>
        <begin position="304"/>
        <end position="607"/>
    </location>
</feature>
<dbReference type="InterPro" id="IPR050164">
    <property type="entry name" value="Peptidase_C19"/>
</dbReference>
<dbReference type="GO" id="GO:0004843">
    <property type="term" value="F:cysteine-type deubiquitinase activity"/>
    <property type="evidence" value="ECO:0007669"/>
    <property type="project" value="InterPro"/>
</dbReference>
<feature type="region of interest" description="Disordered" evidence="1">
    <location>
        <begin position="175"/>
        <end position="199"/>
    </location>
</feature>
<proteinExistence type="predicted"/>
<dbReference type="RefSeq" id="XP_002116369.1">
    <property type="nucleotide sequence ID" value="XM_002116333.1"/>
</dbReference>
<protein>
    <recommendedName>
        <fullName evidence="2">USP domain-containing protein</fullName>
    </recommendedName>
</protein>
<dbReference type="KEGG" id="tad:TRIADDRAFT_60404"/>
<dbReference type="PANTHER" id="PTHR24006:SF915">
    <property type="entry name" value="UBIQUITIN CARBOXYL-TERMINAL HYDROLASE-RELATED"/>
    <property type="match status" value="1"/>
</dbReference>
<dbReference type="CDD" id="cd02257">
    <property type="entry name" value="Peptidase_C19"/>
    <property type="match status" value="1"/>
</dbReference>
<evidence type="ECO:0000259" key="2">
    <source>
        <dbReference type="PROSITE" id="PS50235"/>
    </source>
</evidence>
<accession>B3S847</accession>
<dbReference type="InterPro" id="IPR001394">
    <property type="entry name" value="Peptidase_C19_UCH"/>
</dbReference>
<dbReference type="InterPro" id="IPR028889">
    <property type="entry name" value="USP"/>
</dbReference>
<dbReference type="PhylomeDB" id="B3S847"/>
<dbReference type="GeneID" id="6757677"/>
<evidence type="ECO:0000313" key="3">
    <source>
        <dbReference type="EMBL" id="EDV21039.1"/>
    </source>
</evidence>
<dbReference type="SUPFAM" id="SSF54001">
    <property type="entry name" value="Cysteine proteinases"/>
    <property type="match status" value="1"/>
</dbReference>
<dbReference type="InterPro" id="IPR038765">
    <property type="entry name" value="Papain-like_cys_pep_sf"/>
</dbReference>
<dbReference type="PANTHER" id="PTHR24006">
    <property type="entry name" value="UBIQUITIN CARBOXYL-TERMINAL HYDROLASE"/>
    <property type="match status" value="1"/>
</dbReference>
<feature type="compositionally biased region" description="Low complexity" evidence="1">
    <location>
        <begin position="175"/>
        <end position="185"/>
    </location>
</feature>
<gene>
    <name evidence="3" type="ORF">TRIADDRAFT_60404</name>
</gene>
<dbReference type="CTD" id="6757677"/>
<dbReference type="FunCoup" id="B3S847">
    <property type="interactions" value="1284"/>
</dbReference>
<dbReference type="PROSITE" id="PS50235">
    <property type="entry name" value="USP_3"/>
    <property type="match status" value="1"/>
</dbReference>